<reference key="1">
    <citation type="journal article" date="2011" name="Mol. Biol. Evol.">
        <title>Unity in variety -- the pan-genome of the Chlamydiae.</title>
        <authorList>
            <person name="Collingro A."/>
            <person name="Tischler P."/>
            <person name="Weinmaier T."/>
            <person name="Penz T."/>
            <person name="Heinz E."/>
            <person name="Brunham R.C."/>
            <person name="Read T.D."/>
            <person name="Bavoil P.M."/>
            <person name="Sachse K."/>
            <person name="Kahane S."/>
            <person name="Friedman M.G."/>
            <person name="Rattei T."/>
            <person name="Myers G.S.A."/>
            <person name="Horn M."/>
        </authorList>
    </citation>
    <scope>NUCLEOTIDE SEQUENCE</scope>
    <source>
        <strain>UV7</strain>
    </source>
</reference>
<proteinExistence type="predicted"/>
<dbReference type="AlphaFoldDB" id="F8L250"/>
<dbReference type="EMBL" id="FR872580">
    <property type="protein sequence ID" value="CCB87377.1"/>
    <property type="molecule type" value="Genomic_DNA"/>
</dbReference>
<evidence type="ECO:0000313" key="2">
    <source>
        <dbReference type="Proteomes" id="UP000000495"/>
    </source>
</evidence>
<accession>F8L250</accession>
<dbReference type="HOGENOM" id="CLU_2827216_0_0_0"/>
<organism evidence="1 2">
    <name type="scientific">Parachlamydia acanthamoebae (strain UV7)</name>
    <dbReference type="NCBI Taxonomy" id="765952"/>
    <lineage>
        <taxon>Bacteria</taxon>
        <taxon>Pseudomonadati</taxon>
        <taxon>Chlamydiota</taxon>
        <taxon>Chlamydiia</taxon>
        <taxon>Parachlamydiales</taxon>
        <taxon>Parachlamydiaceae</taxon>
        <taxon>Parachlamydia</taxon>
    </lineage>
</organism>
<keyword evidence="2" id="KW-1185">Reference proteome</keyword>
<dbReference type="Proteomes" id="UP000000495">
    <property type="component" value="Chromosome"/>
</dbReference>
<dbReference type="STRING" id="765952.PUV_24270"/>
<name>F8L250_PARAV</name>
<protein>
    <submittedName>
        <fullName evidence="1">Uncharacterized protein</fullName>
    </submittedName>
</protein>
<evidence type="ECO:0000313" key="1">
    <source>
        <dbReference type="EMBL" id="CCB87377.1"/>
    </source>
</evidence>
<reference evidence="1 2" key="2">
    <citation type="journal article" date="2011" name="Mol. Biol. Evol.">
        <title>Unity in variety--the pan-genome of the Chlamydiae.</title>
        <authorList>
            <person name="Collingro A."/>
            <person name="Tischler P."/>
            <person name="Weinmaier T."/>
            <person name="Penz T."/>
            <person name="Heinz E."/>
            <person name="Brunham R.C."/>
            <person name="Read T.D."/>
            <person name="Bavoil P.M."/>
            <person name="Sachse K."/>
            <person name="Kahane S."/>
            <person name="Friedman M.G."/>
            <person name="Rattei T."/>
            <person name="Myers G.S."/>
            <person name="Horn M."/>
        </authorList>
    </citation>
    <scope>NUCLEOTIDE SEQUENCE [LARGE SCALE GENOMIC DNA]</scope>
    <source>
        <strain evidence="2">UV7</strain>
    </source>
</reference>
<sequence length="66" mass="7891">MIDFLFNASLLMHLLINRKEKVIVKLASPTFDRILAYHTEIHWSQRLNEDQKRKILSKKEIVEKIS</sequence>
<dbReference type="KEGG" id="puv:PUV_24270"/>
<gene>
    <name evidence="1" type="ordered locus">PUV_24270</name>
</gene>